<organism evidence="3 4">
    <name type="scientific">Candidatus Nitrospira neomarina</name>
    <dbReference type="NCBI Taxonomy" id="3020899"/>
    <lineage>
        <taxon>Bacteria</taxon>
        <taxon>Pseudomonadati</taxon>
        <taxon>Nitrospirota</taxon>
        <taxon>Nitrospiria</taxon>
        <taxon>Nitrospirales</taxon>
        <taxon>Nitrospiraceae</taxon>
        <taxon>Nitrospira</taxon>
    </lineage>
</organism>
<evidence type="ECO:0000256" key="1">
    <source>
        <dbReference type="SAM" id="Coils"/>
    </source>
</evidence>
<dbReference type="EMBL" id="CP116968">
    <property type="protein sequence ID" value="WNM62687.1"/>
    <property type="molecule type" value="Genomic_DNA"/>
</dbReference>
<keyword evidence="1" id="KW-0175">Coiled coil</keyword>
<feature type="compositionally biased region" description="Basic and acidic residues" evidence="2">
    <location>
        <begin position="44"/>
        <end position="60"/>
    </location>
</feature>
<dbReference type="KEGG" id="nneo:PQG83_02770"/>
<evidence type="ECO:0000256" key="2">
    <source>
        <dbReference type="SAM" id="MobiDB-lite"/>
    </source>
</evidence>
<reference evidence="3 4" key="1">
    <citation type="submission" date="2023-01" db="EMBL/GenBank/DDBJ databases">
        <title>Cultivation and genomic characterization of new, ubiquitous marine nitrite-oxidizing bacteria from the Nitrospirales.</title>
        <authorList>
            <person name="Mueller A.J."/>
            <person name="Daebeler A."/>
            <person name="Herbold C.W."/>
            <person name="Kirkegaard R.H."/>
            <person name="Daims H."/>
        </authorList>
    </citation>
    <scope>NUCLEOTIDE SEQUENCE [LARGE SCALE GENOMIC DNA]</scope>
    <source>
        <strain evidence="3 4">DK</strain>
    </source>
</reference>
<sequence>MMNFLNIEQLEQEILYLQEQNRKLIKELSQVVEENHRLREVIIQEKHPPQGHGEDKKSEARTAITGYGPNTPANERLCFN</sequence>
<evidence type="ECO:0000313" key="3">
    <source>
        <dbReference type="EMBL" id="WNM62687.1"/>
    </source>
</evidence>
<evidence type="ECO:0000313" key="4">
    <source>
        <dbReference type="Proteomes" id="UP001302494"/>
    </source>
</evidence>
<keyword evidence="4" id="KW-1185">Reference proteome</keyword>
<dbReference type="Proteomes" id="UP001302494">
    <property type="component" value="Chromosome"/>
</dbReference>
<accession>A0AA96GKJ1</accession>
<gene>
    <name evidence="3" type="ORF">PQG83_02770</name>
</gene>
<dbReference type="AlphaFoldDB" id="A0AA96GKJ1"/>
<dbReference type="RefSeq" id="WP_312746551.1">
    <property type="nucleotide sequence ID" value="NZ_CP116968.1"/>
</dbReference>
<feature type="region of interest" description="Disordered" evidence="2">
    <location>
        <begin position="44"/>
        <end position="80"/>
    </location>
</feature>
<protein>
    <recommendedName>
        <fullName evidence="5">Transposase</fullName>
    </recommendedName>
</protein>
<evidence type="ECO:0008006" key="5">
    <source>
        <dbReference type="Google" id="ProtNLM"/>
    </source>
</evidence>
<feature type="coiled-coil region" evidence="1">
    <location>
        <begin position="7"/>
        <end position="41"/>
    </location>
</feature>
<proteinExistence type="predicted"/>
<name>A0AA96GKJ1_9BACT</name>